<comment type="function">
    <text evidence="7">Component of the sequence-specific heterotrimeric transcription factor (NF-Y) which specifically recognizes a 5'-CCAAT-3' box motif found in the promoters of its target genes.</text>
</comment>
<keyword evidence="3 7" id="KW-0238">DNA-binding</keyword>
<comment type="similarity">
    <text evidence="7">Belongs to the NFYA/HAP2 subunit family.</text>
</comment>
<keyword evidence="2 7" id="KW-0805">Transcription regulation</keyword>
<accession>A0AA47MVF6</accession>
<keyword evidence="6 7" id="KW-0539">Nucleus</keyword>
<dbReference type="GO" id="GO:0003700">
    <property type="term" value="F:DNA-binding transcription factor activity"/>
    <property type="evidence" value="ECO:0007669"/>
    <property type="project" value="UniProtKB-UniRule"/>
</dbReference>
<evidence type="ECO:0000256" key="3">
    <source>
        <dbReference type="ARBA" id="ARBA00023125"/>
    </source>
</evidence>
<sequence length="358" mass="38128">MEQYTTATTTTGEQIVVQTTNGQIQQQAQGTVTAVQLQTDAPVVTASGQQVQTLQVQGQPLMVQVSGGQLITSSGQPIMVQAMSGGQGQTIMQVPVSGAQGLQQIQLVQPGQIQLQGGQTLQLQGQQGQPQQIIIQQPQTAITAGQNQVALHPSFTQGQQISVQGQQVAQTADGQTIVYQPVNADGTVLQQGMITIPASSLAGAQIVQAGGANTNTTNSGQGTVTVTLPVSGNMMNTGGMVMMVPGGGTVPTMQRIPLPGAEMLEEEPLYVNAKQYHRILKRRQARAKLEAEGKIPKERRKYLHESRHRHAMQRKRGDGGRFFSPKEKEEMALALAQQQQEAAQAAADETVAQMIRVS</sequence>
<dbReference type="PROSITE" id="PS00686">
    <property type="entry name" value="NFYA_HAP2_1"/>
    <property type="match status" value="1"/>
</dbReference>
<gene>
    <name evidence="8" type="primary">Nfya</name>
    <name evidence="8" type="ORF">N1851_013894</name>
</gene>
<dbReference type="Gene3D" id="6.10.250.2430">
    <property type="match status" value="1"/>
</dbReference>
<evidence type="ECO:0000256" key="5">
    <source>
        <dbReference type="ARBA" id="ARBA00023163"/>
    </source>
</evidence>
<dbReference type="PANTHER" id="PTHR12632">
    <property type="entry name" value="TRANSCRIPTION FACTOR NF-Y ALPHA-RELATED"/>
    <property type="match status" value="1"/>
</dbReference>
<evidence type="ECO:0000256" key="6">
    <source>
        <dbReference type="ARBA" id="ARBA00023242"/>
    </source>
</evidence>
<proteinExistence type="inferred from homology"/>
<keyword evidence="9" id="KW-1185">Reference proteome</keyword>
<evidence type="ECO:0000313" key="8">
    <source>
        <dbReference type="EMBL" id="KAK0146777.1"/>
    </source>
</evidence>
<dbReference type="SMART" id="SM00521">
    <property type="entry name" value="CBF"/>
    <property type="match status" value="1"/>
</dbReference>
<dbReference type="EMBL" id="JAOPHQ010002559">
    <property type="protein sequence ID" value="KAK0146777.1"/>
    <property type="molecule type" value="Genomic_DNA"/>
</dbReference>
<evidence type="ECO:0000313" key="9">
    <source>
        <dbReference type="Proteomes" id="UP001174136"/>
    </source>
</evidence>
<comment type="subcellular location">
    <subcellularLocation>
        <location evidence="1 7">Nucleus</location>
    </subcellularLocation>
</comment>
<dbReference type="GO" id="GO:0016602">
    <property type="term" value="C:CCAAT-binding factor complex"/>
    <property type="evidence" value="ECO:0007669"/>
    <property type="project" value="InterPro"/>
</dbReference>
<dbReference type="Proteomes" id="UP001174136">
    <property type="component" value="Unassembled WGS sequence"/>
</dbReference>
<dbReference type="Pfam" id="PF02045">
    <property type="entry name" value="CBFB_NFYA"/>
    <property type="match status" value="1"/>
</dbReference>
<dbReference type="InterPro" id="IPR001289">
    <property type="entry name" value="NFYA"/>
</dbReference>
<reference evidence="8" key="1">
    <citation type="journal article" date="2023" name="Front. Mar. Sci.">
        <title>A new Merluccius polli reference genome to investigate the effects of global change in West African waters.</title>
        <authorList>
            <person name="Mateo J.L."/>
            <person name="Blanco-Fernandez C."/>
            <person name="Garcia-Vazquez E."/>
            <person name="Machado-Schiaffino G."/>
        </authorList>
    </citation>
    <scope>NUCLEOTIDE SEQUENCE</scope>
    <source>
        <strain evidence="8">C29</strain>
        <tissue evidence="8">Fin</tissue>
    </source>
</reference>
<evidence type="ECO:0000256" key="4">
    <source>
        <dbReference type="ARBA" id="ARBA00023159"/>
    </source>
</evidence>
<protein>
    <recommendedName>
        <fullName evidence="7">Nuclear transcription factor Y subunit</fullName>
    </recommendedName>
</protein>
<dbReference type="InterPro" id="IPR018362">
    <property type="entry name" value="CCAAT-binding_factor_CS"/>
</dbReference>
<keyword evidence="5 7" id="KW-0804">Transcription</keyword>
<dbReference type="AlphaFoldDB" id="A0AA47MVF6"/>
<evidence type="ECO:0000256" key="7">
    <source>
        <dbReference type="RuleBase" id="RU367155"/>
    </source>
</evidence>
<organism evidence="8 9">
    <name type="scientific">Merluccius polli</name>
    <name type="common">Benguela hake</name>
    <name type="synonym">Merluccius cadenati</name>
    <dbReference type="NCBI Taxonomy" id="89951"/>
    <lineage>
        <taxon>Eukaryota</taxon>
        <taxon>Metazoa</taxon>
        <taxon>Chordata</taxon>
        <taxon>Craniata</taxon>
        <taxon>Vertebrata</taxon>
        <taxon>Euteleostomi</taxon>
        <taxon>Actinopterygii</taxon>
        <taxon>Neopterygii</taxon>
        <taxon>Teleostei</taxon>
        <taxon>Neoteleostei</taxon>
        <taxon>Acanthomorphata</taxon>
        <taxon>Zeiogadaria</taxon>
        <taxon>Gadariae</taxon>
        <taxon>Gadiformes</taxon>
        <taxon>Gadoidei</taxon>
        <taxon>Merlucciidae</taxon>
        <taxon>Merluccius</taxon>
    </lineage>
</organism>
<evidence type="ECO:0000256" key="1">
    <source>
        <dbReference type="ARBA" id="ARBA00004123"/>
    </source>
</evidence>
<dbReference type="PRINTS" id="PR00616">
    <property type="entry name" value="CCAATSUBUNTB"/>
</dbReference>
<keyword evidence="4" id="KW-0010">Activator</keyword>
<evidence type="ECO:0000256" key="2">
    <source>
        <dbReference type="ARBA" id="ARBA00023015"/>
    </source>
</evidence>
<dbReference type="GO" id="GO:0003677">
    <property type="term" value="F:DNA binding"/>
    <property type="evidence" value="ECO:0007669"/>
    <property type="project" value="UniProtKB-KW"/>
</dbReference>
<comment type="caution">
    <text evidence="8">The sequence shown here is derived from an EMBL/GenBank/DDBJ whole genome shotgun (WGS) entry which is preliminary data.</text>
</comment>
<comment type="subunit">
    <text evidence="7">Heterotrimer.</text>
</comment>
<dbReference type="PROSITE" id="PS51152">
    <property type="entry name" value="NFYA_HAP2_2"/>
    <property type="match status" value="1"/>
</dbReference>
<name>A0AA47MVF6_MERPO</name>